<dbReference type="InterPro" id="IPR051715">
    <property type="entry name" value="Intimin-Invasin_domain"/>
</dbReference>
<dbReference type="eggNOG" id="COG2911">
    <property type="taxonomic scope" value="Bacteria"/>
</dbReference>
<dbReference type="PROSITE" id="PS51127">
    <property type="entry name" value="BIG1"/>
    <property type="match status" value="1"/>
</dbReference>
<reference evidence="5 6" key="2">
    <citation type="submission" date="2008-10" db="EMBL/GenBank/DDBJ databases">
        <authorList>
            <person name="Fulton L."/>
            <person name="Clifton S."/>
            <person name="Fulton B."/>
            <person name="Xu J."/>
            <person name="Minx P."/>
            <person name="Pepin K.H."/>
            <person name="Johnson M."/>
            <person name="Bhonagiri V."/>
            <person name="Nash W.E."/>
            <person name="Mardis E.R."/>
            <person name="Wilson R.K."/>
        </authorList>
    </citation>
    <scope>NUCLEOTIDE SEQUENCE [LARGE SCALE GENOMIC DNA]</scope>
    <source>
        <strain evidence="5 6">DSM 30120</strain>
    </source>
</reference>
<dbReference type="InterPro" id="IPR008964">
    <property type="entry name" value="Invasin/intimin_cell_adhesion"/>
</dbReference>
<dbReference type="FunFam" id="2.60.40.10:FF:000182">
    <property type="entry name" value="Gamma intimin"/>
    <property type="match status" value="1"/>
</dbReference>
<dbReference type="PANTHER" id="PTHR39576:SF2">
    <property type="entry name" value="ATTACHING AND EFFACING PROTEIN HOMOLOG-RELATED"/>
    <property type="match status" value="1"/>
</dbReference>
<dbReference type="Gene3D" id="2.40.160.160">
    <property type="entry name" value="Inverse autotransporter, beta-domain"/>
    <property type="match status" value="1"/>
</dbReference>
<comment type="caution">
    <text evidence="5">The sequence shown here is derived from an EMBL/GenBank/DDBJ whole genome shotgun (WGS) entry which is preliminary data.</text>
</comment>
<dbReference type="GO" id="GO:0009279">
    <property type="term" value="C:cell outer membrane"/>
    <property type="evidence" value="ECO:0007669"/>
    <property type="project" value="TreeGrafter"/>
</dbReference>
<dbReference type="InterPro" id="IPR003535">
    <property type="entry name" value="Intimin/invasin_bac"/>
</dbReference>
<dbReference type="InterPro" id="IPR015217">
    <property type="entry name" value="Invasin_dom_3"/>
</dbReference>
<organism evidence="5 6">
    <name type="scientific">Providencia alcalifaciens DSM 30120</name>
    <dbReference type="NCBI Taxonomy" id="520999"/>
    <lineage>
        <taxon>Bacteria</taxon>
        <taxon>Pseudomonadati</taxon>
        <taxon>Pseudomonadota</taxon>
        <taxon>Gammaproteobacteria</taxon>
        <taxon>Enterobacterales</taxon>
        <taxon>Morganellaceae</taxon>
        <taxon>Providencia</taxon>
    </lineage>
</organism>
<dbReference type="InterPro" id="IPR013783">
    <property type="entry name" value="Ig-like_fold"/>
</dbReference>
<dbReference type="Proteomes" id="UP000003729">
    <property type="component" value="Unassembled WGS sequence"/>
</dbReference>
<dbReference type="RefSeq" id="WP_006658290.1">
    <property type="nucleotide sequence ID" value="NZ_ABXW01000019.1"/>
</dbReference>
<dbReference type="PANTHER" id="PTHR39576">
    <property type="entry name" value="ATTACHING AND EFFACING PROTEIN HOMOLOG-RELATED-RELATED"/>
    <property type="match status" value="1"/>
</dbReference>
<evidence type="ECO:0000256" key="3">
    <source>
        <dbReference type="SAM" id="Phobius"/>
    </source>
</evidence>
<proteinExistence type="inferred from homology"/>
<dbReference type="Gene3D" id="2.60.40.10">
    <property type="entry name" value="Immunoglobulins"/>
    <property type="match status" value="19"/>
</dbReference>
<keyword evidence="3" id="KW-1133">Transmembrane helix</keyword>
<accession>B6XDB5</accession>
<dbReference type="SUPFAM" id="SSF49373">
    <property type="entry name" value="Invasin/intimin cell-adhesion fragments"/>
    <property type="match status" value="10"/>
</dbReference>
<keyword evidence="3" id="KW-0812">Transmembrane</keyword>
<keyword evidence="2" id="KW-0677">Repeat</keyword>
<dbReference type="InterPro" id="IPR024519">
    <property type="entry name" value="IAT_beta"/>
</dbReference>
<feature type="transmembrane region" description="Helical" evidence="3">
    <location>
        <begin position="12"/>
        <end position="35"/>
    </location>
</feature>
<dbReference type="Pfam" id="PF09134">
    <property type="entry name" value="Invasin_D3"/>
    <property type="match status" value="2"/>
</dbReference>
<feature type="domain" description="Big-1" evidence="4">
    <location>
        <begin position="589"/>
        <end position="677"/>
    </location>
</feature>
<evidence type="ECO:0000313" key="5">
    <source>
        <dbReference type="EMBL" id="EEB46613.1"/>
    </source>
</evidence>
<dbReference type="EMBL" id="ABXW01000019">
    <property type="protein sequence ID" value="EEB46613.1"/>
    <property type="molecule type" value="Genomic_DNA"/>
</dbReference>
<dbReference type="eggNOG" id="COG1388">
    <property type="taxonomic scope" value="Bacteria"/>
</dbReference>
<dbReference type="GeneID" id="57291334"/>
<dbReference type="SMART" id="SM00634">
    <property type="entry name" value="BID_1"/>
    <property type="match status" value="9"/>
</dbReference>
<keyword evidence="3" id="KW-0472">Membrane</keyword>
<name>B6XDB5_9GAMM</name>
<comment type="similarity">
    <text evidence="1">Belongs to the intimin/invasin family.</text>
</comment>
<dbReference type="PRINTS" id="PR01369">
    <property type="entry name" value="INTIMIN"/>
</dbReference>
<dbReference type="InterPro" id="IPR003344">
    <property type="entry name" value="Big_1_dom"/>
</dbReference>
<protein>
    <submittedName>
        <fullName evidence="5">Bacterial group 1 Ig-like protein</fullName>
    </submittedName>
</protein>
<evidence type="ECO:0000259" key="4">
    <source>
        <dbReference type="PROSITE" id="PS51127"/>
    </source>
</evidence>
<reference evidence="5 6" key="1">
    <citation type="submission" date="2008-10" db="EMBL/GenBank/DDBJ databases">
        <title>Draft genome sequence of Providencia alcalifaciens (DSM 30120).</title>
        <authorList>
            <person name="Sudarsanam P."/>
            <person name="Ley R."/>
            <person name="Guruge J."/>
            <person name="Turnbaugh P.J."/>
            <person name="Mahowald M."/>
            <person name="Liep D."/>
            <person name="Gordon J."/>
        </authorList>
    </citation>
    <scope>NUCLEOTIDE SEQUENCE [LARGE SCALE GENOMIC DNA]</scope>
    <source>
        <strain evidence="5 6">DSM 30120</strain>
    </source>
</reference>
<sequence>MSSSVSAVKQKLANGFVIFTAIWSSAIMPVIPAYAKMLDNKELPSLGSDQIIDENNTEHLAAEYTKTVGTFLSQKKTMKDLSQIAQDYARNKVSSEATKEIEHWLSKAGNVKLNIDFDKKFSIKNSQFDWLIPWYDQEDILLFTQHTLHRYDERFHTNNGIGLRYFHEKSTIGMNAFIDHDLSHAHTRVGLGVEYWQDYLKLNANSYFGLTSWKSASELNHDFNAKPAHGWDIQVEGWLPNYPHLGGNLRYEQYYGDSVALFGKTKRQKNPNAATIGANWTPFPLFTLNASHKLGSEKQVETQAKLQFTWTFGKNLAHHLDPTKVAETRRLSGNRYDFVERNNNIILNYQKKTVLHLSLPSKIQGITGQSVPLVKSFTSKYPLKHIEWQAPEFLAVGGSISSDDQTATLTLPSYQTSNAAKDVQRINRYRLRAIAYDIKGNVSPVAETLIEITHSGSISISPRDMKFHGKGLANGNDINGLTAIARDSLGHAIPNTKVVFVLPNALTLASRKTKTTTNSSVQNSLRKKMQTMKVAKPWEYITTTNDKGEALVQFTSEIAGSYEISAYTGNHQPAKAQVVFKPDSAQASIHSFTITRSGVLADGISTNSVKAHITDKNKNPLANQEVTFSATHAKIVDKATTNENGIVEVTLTSLKAGSSEVTISINGQSETKSVQFLSGKLHQVTILDVPEVYAGRESQVSFQLLDSHGNPIIDAQNDITTIIDKKTESTAIWDTDIDKGIYAAKISGQQPGTHTIQVVMGKTVSQEQKFNTLGTNAVASVAADGSGPLGTLGVIADIEIDINPNRTDFKSGDNPLVMVTLKDSFGNEIENIDPSNIHLGDFKGNDIAWRQDGKYDYIVNLPLTKTGDIDITAHVNGIFSPKTVLTVSHNVDISKIQDVVLPPINNTPQAGEIPSISVVLTDSHGNPVNGVKQLEVTIAGTPHTLPATQNPDGSYTVTLPAQHSGKQDIQVSVNGKDSNKETLTVQAPTPIPSKVQGNTGEQGVLETVTLSSAALTGLQSGDTLDLTVTAKDAFKNPLTGLASAIALTHGQTGSVTWTDNQDGTYTASLTLSKLGKDSLTATANKVDSNTLKVNVTNRTGHTGVQNVVITPTNKAPQAGETPTLTVTLTDSNGNPVNDIQQLEVTIAGTTHTLPATQDPDGSYTVTLPAQHSGKQDIQVSVNGKDSNKETLTVQAPTPIPSKVQGNMGEQGVLETVTLSSAALTGLQSGDTLDLTVMAKDAFKNPLTGLASAIVLTHGQTGSVVWKDHHDGIYTTSLPLTKLGSDSLTATINTIASQPISITVETQQTKTSVFDIELHAQHPLISAGQSTTLTLTLRDKYNNNVEKIPSSDIKLEDNKLTLSNIQWKEQGNGVYTTEISFKQLGNHKLVSTVGFTNSPSIDIDVIALKGAIHVHHVNLDATPKQFVVGEKIQLKLTLLDQFNNGVTDVLDNSININDDNTRSALNGLQWHHQQKGVYTAETTVTKGGIHSLKATVNSKQDNVLIHAISSVGQKQVSDVQLSTSTASIVAGTPATLILKLNDQHSNPVSQVNSADISLENSAGTPLPTTWLEMNNLGIYTAQISLNSVGKQTVTVKVNNISHNATLQVTPPQGASSVATLEISPITTVDAGHTSSITLIMKDKYGNPVNNVLNRDMTLEIDGVIQSIQLTELGDTGQYSGELPAQQKGQHAVKVTVNGQLASVNWTINNPMPIPLSTVDRTGQRGALDTIMLSGSKKMVDSGDKITVTLNLMDKFNNPLTGANSHLKLLTNLSEISQWQDHSDGSYSIDLLMNRLGSQDVQAIVKNILSNKVTLEIKALSGASNVNTTALTIKDATIEAGDTTELTLRLKDLVDNGVTNIQNRDIHLTQKNAKIDKKWLSAMDGIYTTQVQIKQVGVYPLRATVNQQNSRIETIEVTAPVGSTKVAKAKLASSIVNLDAGNNVELTLELKDQYDNLIIGVNGSDIMLENSYTAETIDNSRLAWRMDSAGIYKASLPLTLVGKHKLSAVINKQRTSTADITVNALKGAANVSQVIITTGKNTISVGEKTELALKVQDRFGNEVDDVLASDIDLTNTDSQIKTSVKWVKSPLTLGTYITDVQFDKVKSHTLIASVNGQTKMLQIHVQPLKGYSNVAAIALQTPAKIEVAEKTKLTLTLMDKFNNGVVGVEAQHIELLIGSTLQTATWVDNQDGSYHTEFALNQAGDTPLIVTVNKFTEMNSIHVNSPSGKDKVASIQLAATVTQVLPNTSTVLTLTLKDQYGNGVNNVLSKDISLSNSYTPENLTSPNWAEDGKQSGIYTVSVNLQKVTEHTLTAKVNNLDNILKITVQPFTEIQHVNSLELAIDNNNITLGENVMFTLSTKDIYGNNVMIKPADIHLNNANGTVNQPTWKEQNGEYKGEMILSISGNYVITANVGTQISAPINLTVQAGTPVFATGKSQLSVNRDDLDENSSTNAIVTLELKDANGVAIKGKKPHIQATAGKIDRIMIETTDGVYTANFNNPVVGESTIYLDNASIDYSGSTP</sequence>
<dbReference type="InterPro" id="IPR038177">
    <property type="entry name" value="IAT_beta_sf"/>
</dbReference>
<dbReference type="FunFam" id="2.40.160.160:FF:000001">
    <property type="entry name" value="Intimin-like inverse autotransporter SinH"/>
    <property type="match status" value="1"/>
</dbReference>
<evidence type="ECO:0000256" key="2">
    <source>
        <dbReference type="ARBA" id="ARBA00022737"/>
    </source>
</evidence>
<dbReference type="Pfam" id="PF11924">
    <property type="entry name" value="IAT_beta"/>
    <property type="match status" value="1"/>
</dbReference>
<evidence type="ECO:0000313" key="6">
    <source>
        <dbReference type="Proteomes" id="UP000003729"/>
    </source>
</evidence>
<gene>
    <name evidence="5" type="ORF">PROVALCAL_01337</name>
</gene>
<dbReference type="GO" id="GO:0007155">
    <property type="term" value="P:cell adhesion"/>
    <property type="evidence" value="ECO:0007669"/>
    <property type="project" value="InterPro"/>
</dbReference>
<evidence type="ECO:0000256" key="1">
    <source>
        <dbReference type="ARBA" id="ARBA00010116"/>
    </source>
</evidence>
<dbReference type="Pfam" id="PF02369">
    <property type="entry name" value="Big_1"/>
    <property type="match status" value="1"/>
</dbReference>